<gene>
    <name evidence="2" type="ORF">NDU88_003269</name>
</gene>
<comment type="caution">
    <text evidence="2">The sequence shown here is derived from an EMBL/GenBank/DDBJ whole genome shotgun (WGS) entry which is preliminary data.</text>
</comment>
<feature type="region of interest" description="Disordered" evidence="1">
    <location>
        <begin position="81"/>
        <end position="119"/>
    </location>
</feature>
<name>A0AAV7M4Q6_PLEWA</name>
<reference evidence="2" key="1">
    <citation type="journal article" date="2022" name="bioRxiv">
        <title>Sequencing and chromosome-scale assembly of the giantPleurodeles waltlgenome.</title>
        <authorList>
            <person name="Brown T."/>
            <person name="Elewa A."/>
            <person name="Iarovenko S."/>
            <person name="Subramanian E."/>
            <person name="Araus A.J."/>
            <person name="Petzold A."/>
            <person name="Susuki M."/>
            <person name="Suzuki K.-i.T."/>
            <person name="Hayashi T."/>
            <person name="Toyoda A."/>
            <person name="Oliveira C."/>
            <person name="Osipova E."/>
            <person name="Leigh N.D."/>
            <person name="Simon A."/>
            <person name="Yun M.H."/>
        </authorList>
    </citation>
    <scope>NUCLEOTIDE SEQUENCE</scope>
    <source>
        <strain evidence="2">20211129_DDA</strain>
        <tissue evidence="2">Liver</tissue>
    </source>
</reference>
<protein>
    <submittedName>
        <fullName evidence="2">Uncharacterized protein</fullName>
    </submittedName>
</protein>
<proteinExistence type="predicted"/>
<dbReference type="EMBL" id="JANPWB010000014">
    <property type="protein sequence ID" value="KAJ1098153.1"/>
    <property type="molecule type" value="Genomic_DNA"/>
</dbReference>
<dbReference type="AlphaFoldDB" id="A0AAV7M4Q6"/>
<evidence type="ECO:0000313" key="3">
    <source>
        <dbReference type="Proteomes" id="UP001066276"/>
    </source>
</evidence>
<keyword evidence="3" id="KW-1185">Reference proteome</keyword>
<evidence type="ECO:0000313" key="2">
    <source>
        <dbReference type="EMBL" id="KAJ1098153.1"/>
    </source>
</evidence>
<sequence length="119" mass="13120">MAPMVAISRQLNMGQVVSSSNNKWQTVVEIHQIAQFQPVESYDQEIFDNSQSCSKPLRGAKEVPQALFTAIAHGGWTLQETSVEAQGRKDESRGATVEDMGDENPPARGWGKWADEITS</sequence>
<evidence type="ECO:0000256" key="1">
    <source>
        <dbReference type="SAM" id="MobiDB-lite"/>
    </source>
</evidence>
<dbReference type="Proteomes" id="UP001066276">
    <property type="component" value="Chromosome 10"/>
</dbReference>
<organism evidence="2 3">
    <name type="scientific">Pleurodeles waltl</name>
    <name type="common">Iberian ribbed newt</name>
    <dbReference type="NCBI Taxonomy" id="8319"/>
    <lineage>
        <taxon>Eukaryota</taxon>
        <taxon>Metazoa</taxon>
        <taxon>Chordata</taxon>
        <taxon>Craniata</taxon>
        <taxon>Vertebrata</taxon>
        <taxon>Euteleostomi</taxon>
        <taxon>Amphibia</taxon>
        <taxon>Batrachia</taxon>
        <taxon>Caudata</taxon>
        <taxon>Salamandroidea</taxon>
        <taxon>Salamandridae</taxon>
        <taxon>Pleurodelinae</taxon>
        <taxon>Pleurodeles</taxon>
    </lineage>
</organism>
<accession>A0AAV7M4Q6</accession>